<feature type="transmembrane region" description="Helical" evidence="9">
    <location>
        <begin position="114"/>
        <end position="134"/>
    </location>
</feature>
<feature type="transmembrane region" description="Helical" evidence="9">
    <location>
        <begin position="55"/>
        <end position="77"/>
    </location>
</feature>
<dbReference type="STRING" id="105984.A0A427Y1W8"/>
<gene>
    <name evidence="11" type="ORF">EHS24_006711</name>
</gene>
<evidence type="ECO:0000256" key="9">
    <source>
        <dbReference type="SAM" id="Phobius"/>
    </source>
</evidence>
<dbReference type="GO" id="GO:0016020">
    <property type="term" value="C:membrane"/>
    <property type="evidence" value="ECO:0007669"/>
    <property type="project" value="UniProtKB-SubCell"/>
</dbReference>
<feature type="transmembrane region" description="Helical" evidence="9">
    <location>
        <begin position="15"/>
        <end position="35"/>
    </location>
</feature>
<dbReference type="AlphaFoldDB" id="A0A427Y1W8"/>
<feature type="transmembrane region" description="Helical" evidence="9">
    <location>
        <begin position="184"/>
        <end position="203"/>
    </location>
</feature>
<dbReference type="InterPro" id="IPR036259">
    <property type="entry name" value="MFS_trans_sf"/>
</dbReference>
<feature type="transmembrane region" description="Helical" evidence="9">
    <location>
        <begin position="442"/>
        <end position="461"/>
    </location>
</feature>
<evidence type="ECO:0000256" key="8">
    <source>
        <dbReference type="RuleBase" id="RU003346"/>
    </source>
</evidence>
<comment type="similarity">
    <text evidence="2 8">Belongs to the major facilitator superfamily. Sugar transporter (TC 2.A.1.1) family.</text>
</comment>
<protein>
    <recommendedName>
        <fullName evidence="10">Major facilitator superfamily (MFS) profile domain-containing protein</fullName>
    </recommendedName>
</protein>
<organism evidence="11 12">
    <name type="scientific">Apiotrichum porosum</name>
    <dbReference type="NCBI Taxonomy" id="105984"/>
    <lineage>
        <taxon>Eukaryota</taxon>
        <taxon>Fungi</taxon>
        <taxon>Dikarya</taxon>
        <taxon>Basidiomycota</taxon>
        <taxon>Agaricomycotina</taxon>
        <taxon>Tremellomycetes</taxon>
        <taxon>Trichosporonales</taxon>
        <taxon>Trichosporonaceae</taxon>
        <taxon>Apiotrichum</taxon>
    </lineage>
</organism>
<evidence type="ECO:0000256" key="6">
    <source>
        <dbReference type="ARBA" id="ARBA00023136"/>
    </source>
</evidence>
<proteinExistence type="inferred from homology"/>
<feature type="transmembrane region" description="Helical" evidence="9">
    <location>
        <begin position="345"/>
        <end position="363"/>
    </location>
</feature>
<evidence type="ECO:0000256" key="1">
    <source>
        <dbReference type="ARBA" id="ARBA00004141"/>
    </source>
</evidence>
<evidence type="ECO:0000256" key="3">
    <source>
        <dbReference type="ARBA" id="ARBA00022448"/>
    </source>
</evidence>
<dbReference type="PANTHER" id="PTHR48022">
    <property type="entry name" value="PLASTIDIC GLUCOSE TRANSPORTER 4"/>
    <property type="match status" value="1"/>
</dbReference>
<dbReference type="Proteomes" id="UP000279236">
    <property type="component" value="Unassembled WGS sequence"/>
</dbReference>
<dbReference type="GO" id="GO:0005351">
    <property type="term" value="F:carbohydrate:proton symporter activity"/>
    <property type="evidence" value="ECO:0007669"/>
    <property type="project" value="TreeGrafter"/>
</dbReference>
<keyword evidence="6 9" id="KW-0472">Membrane</keyword>
<comment type="caution">
    <text evidence="11">The sequence shown here is derived from an EMBL/GenBank/DDBJ whole genome shotgun (WGS) entry which is preliminary data.</text>
</comment>
<evidence type="ECO:0000313" key="12">
    <source>
        <dbReference type="Proteomes" id="UP000279236"/>
    </source>
</evidence>
<dbReference type="Gene3D" id="1.20.1250.20">
    <property type="entry name" value="MFS general substrate transporter like domains"/>
    <property type="match status" value="1"/>
</dbReference>
<evidence type="ECO:0000313" key="11">
    <source>
        <dbReference type="EMBL" id="RSH85118.1"/>
    </source>
</evidence>
<feature type="transmembrane region" description="Helical" evidence="9">
    <location>
        <begin position="275"/>
        <end position="298"/>
    </location>
</feature>
<evidence type="ECO:0000256" key="5">
    <source>
        <dbReference type="ARBA" id="ARBA00022989"/>
    </source>
</evidence>
<dbReference type="InterPro" id="IPR020846">
    <property type="entry name" value="MFS_dom"/>
</dbReference>
<keyword evidence="12" id="KW-1185">Reference proteome</keyword>
<dbReference type="FunFam" id="1.20.1250.20:FF:000134">
    <property type="entry name" value="MFS sugar transporter protein"/>
    <property type="match status" value="1"/>
</dbReference>
<sequence>MAIKIKTPKLEGRPLTWLLLFTAGMAFLLFGYDMGVCGGVTELHAFRATFGYPDATILGLMVASYNIGCLAGAALAFCLGDWLGRKRSIIFGCVVVSIGAVLQCSAFSQAQWIVGRIIAGIGTGSISSTVPVWVSECSKPHRRGVLVILEVTIVIGGIALSNWSNYGFIYRSPWLNGTDTQWRVPIAGQLVFPLFVFATIGMCPESPRWLAQVGRYDEVAPLLARLHGKNISVDEPEVQALTDSIIQTAKHEAAIGDTNWRECFEMGELQNFRRLVLCGLAGFFQQATGIQVVVYYAPAVFANVGMDPEMSFIMAGGAQLAFLVGSALPTLYIERLGRRRAMMMCSAMTGTCMLAVAVCVALGGKHPEWKVSTGWAATVFIFIYEFTFGMGWNSMSWLYGSEVASFRLRNKGSATQNLCNWATAIIAVMTTPIGLQNIGWCFYLVWATVTLAGIPIVYCCFPETSGRSLEQMDLFFAKYRHWRINKVAHEWIELPSDDIAASPMPDSKNSFSHVEEKIVGV</sequence>
<dbReference type="InterPro" id="IPR003663">
    <property type="entry name" value="Sugar/inositol_transpt"/>
</dbReference>
<feature type="transmembrane region" description="Helical" evidence="9">
    <location>
        <begin position="375"/>
        <end position="398"/>
    </location>
</feature>
<evidence type="ECO:0000256" key="7">
    <source>
        <dbReference type="ARBA" id="ARBA00049119"/>
    </source>
</evidence>
<comment type="catalytic activity">
    <reaction evidence="7">
        <text>myo-inositol(out) + H(+)(out) = myo-inositol(in) + H(+)(in)</text>
        <dbReference type="Rhea" id="RHEA:60364"/>
        <dbReference type="ChEBI" id="CHEBI:15378"/>
        <dbReference type="ChEBI" id="CHEBI:17268"/>
    </reaction>
</comment>
<dbReference type="GeneID" id="39591254"/>
<accession>A0A427Y1W8</accession>
<feature type="transmembrane region" description="Helical" evidence="9">
    <location>
        <begin position="89"/>
        <end position="108"/>
    </location>
</feature>
<feature type="transmembrane region" description="Helical" evidence="9">
    <location>
        <begin position="418"/>
        <end position="436"/>
    </location>
</feature>
<reference evidence="11 12" key="1">
    <citation type="submission" date="2018-11" db="EMBL/GenBank/DDBJ databases">
        <title>Genome sequence of Apiotrichum porosum DSM 27194.</title>
        <authorList>
            <person name="Aliyu H."/>
            <person name="Gorte O."/>
            <person name="Ochsenreither K."/>
        </authorList>
    </citation>
    <scope>NUCLEOTIDE SEQUENCE [LARGE SCALE GENOMIC DNA]</scope>
    <source>
        <strain evidence="11 12">DSM 27194</strain>
    </source>
</reference>
<dbReference type="PRINTS" id="PR00171">
    <property type="entry name" value="SUGRTRNSPORT"/>
</dbReference>
<dbReference type="InterPro" id="IPR005828">
    <property type="entry name" value="MFS_sugar_transport-like"/>
</dbReference>
<feature type="domain" description="Major facilitator superfamily (MFS) profile" evidence="10">
    <location>
        <begin position="19"/>
        <end position="465"/>
    </location>
</feature>
<dbReference type="PANTHER" id="PTHR48022:SF28">
    <property type="entry name" value="MAJOR FACILITATOR SUPERFAMILY (MFS) PROFILE DOMAIN-CONTAINING PROTEIN-RELATED"/>
    <property type="match status" value="1"/>
</dbReference>
<dbReference type="OrthoDB" id="2544694at2759"/>
<feature type="transmembrane region" description="Helical" evidence="9">
    <location>
        <begin position="146"/>
        <end position="164"/>
    </location>
</feature>
<keyword evidence="3 8" id="KW-0813">Transport</keyword>
<evidence type="ECO:0000256" key="2">
    <source>
        <dbReference type="ARBA" id="ARBA00010992"/>
    </source>
</evidence>
<keyword evidence="5 9" id="KW-1133">Transmembrane helix</keyword>
<evidence type="ECO:0000259" key="10">
    <source>
        <dbReference type="PROSITE" id="PS50850"/>
    </source>
</evidence>
<dbReference type="SUPFAM" id="SSF103473">
    <property type="entry name" value="MFS general substrate transporter"/>
    <property type="match status" value="1"/>
</dbReference>
<dbReference type="Pfam" id="PF00083">
    <property type="entry name" value="Sugar_tr"/>
    <property type="match status" value="1"/>
</dbReference>
<dbReference type="PROSITE" id="PS50850">
    <property type="entry name" value="MFS"/>
    <property type="match status" value="1"/>
</dbReference>
<dbReference type="RefSeq" id="XP_028478566.1">
    <property type="nucleotide sequence ID" value="XM_028622114.1"/>
</dbReference>
<comment type="subcellular location">
    <subcellularLocation>
        <location evidence="1">Membrane</location>
        <topology evidence="1">Multi-pass membrane protein</topology>
    </subcellularLocation>
</comment>
<keyword evidence="4 9" id="KW-0812">Transmembrane</keyword>
<dbReference type="EMBL" id="RSCE01000003">
    <property type="protein sequence ID" value="RSH85118.1"/>
    <property type="molecule type" value="Genomic_DNA"/>
</dbReference>
<dbReference type="NCBIfam" id="TIGR00879">
    <property type="entry name" value="SP"/>
    <property type="match status" value="1"/>
</dbReference>
<feature type="transmembrane region" description="Helical" evidence="9">
    <location>
        <begin position="310"/>
        <end position="333"/>
    </location>
</feature>
<dbReference type="InterPro" id="IPR050360">
    <property type="entry name" value="MFS_Sugar_Transporters"/>
</dbReference>
<name>A0A427Y1W8_9TREE</name>
<evidence type="ECO:0000256" key="4">
    <source>
        <dbReference type="ARBA" id="ARBA00022692"/>
    </source>
</evidence>